<sequence length="155" mass="17422">MEQNPEIIMAITGSITLKNIPSSSLMQVDRDVLAPRSLPDLSLNCRRYATSSPMHCRAEMWGGKGVGWPGLIKLMMLHRLLHHLDICQHVTLENTVFPCQEGLEKKPKSLEKEQTLNPQTKLPNLGKLYITFPKHSGDTKVYKAKQAKLTYTASP</sequence>
<comment type="caution">
    <text evidence="1">The sequence shown here is derived from an EMBL/GenBank/DDBJ whole genome shotgun (WGS) entry which is preliminary data.</text>
</comment>
<accession>A0AAV3ZSB8</accession>
<dbReference type="Proteomes" id="UP000735302">
    <property type="component" value="Unassembled WGS sequence"/>
</dbReference>
<keyword evidence="2" id="KW-1185">Reference proteome</keyword>
<gene>
    <name evidence="1" type="ORF">PoB_002383300</name>
</gene>
<dbReference type="EMBL" id="BLXT01002742">
    <property type="protein sequence ID" value="GFN97327.1"/>
    <property type="molecule type" value="Genomic_DNA"/>
</dbReference>
<evidence type="ECO:0000313" key="1">
    <source>
        <dbReference type="EMBL" id="GFN97327.1"/>
    </source>
</evidence>
<name>A0AAV3ZSB8_9GAST</name>
<proteinExistence type="predicted"/>
<protein>
    <submittedName>
        <fullName evidence="1">Uncharacterized protein</fullName>
    </submittedName>
</protein>
<dbReference type="AlphaFoldDB" id="A0AAV3ZSB8"/>
<evidence type="ECO:0000313" key="2">
    <source>
        <dbReference type="Proteomes" id="UP000735302"/>
    </source>
</evidence>
<reference evidence="1 2" key="1">
    <citation type="journal article" date="2021" name="Elife">
        <title>Chloroplast acquisition without the gene transfer in kleptoplastic sea slugs, Plakobranchus ocellatus.</title>
        <authorList>
            <person name="Maeda T."/>
            <person name="Takahashi S."/>
            <person name="Yoshida T."/>
            <person name="Shimamura S."/>
            <person name="Takaki Y."/>
            <person name="Nagai Y."/>
            <person name="Toyoda A."/>
            <person name="Suzuki Y."/>
            <person name="Arimoto A."/>
            <person name="Ishii H."/>
            <person name="Satoh N."/>
            <person name="Nishiyama T."/>
            <person name="Hasebe M."/>
            <person name="Maruyama T."/>
            <person name="Minagawa J."/>
            <person name="Obokata J."/>
            <person name="Shigenobu S."/>
        </authorList>
    </citation>
    <scope>NUCLEOTIDE SEQUENCE [LARGE SCALE GENOMIC DNA]</scope>
</reference>
<organism evidence="1 2">
    <name type="scientific">Plakobranchus ocellatus</name>
    <dbReference type="NCBI Taxonomy" id="259542"/>
    <lineage>
        <taxon>Eukaryota</taxon>
        <taxon>Metazoa</taxon>
        <taxon>Spiralia</taxon>
        <taxon>Lophotrochozoa</taxon>
        <taxon>Mollusca</taxon>
        <taxon>Gastropoda</taxon>
        <taxon>Heterobranchia</taxon>
        <taxon>Euthyneura</taxon>
        <taxon>Panpulmonata</taxon>
        <taxon>Sacoglossa</taxon>
        <taxon>Placobranchoidea</taxon>
        <taxon>Plakobranchidae</taxon>
        <taxon>Plakobranchus</taxon>
    </lineage>
</organism>